<feature type="transmembrane region" description="Helical" evidence="9">
    <location>
        <begin position="338"/>
        <end position="356"/>
    </location>
</feature>
<sequence length="1125" mass="116448">MSAPRSPRPQVAAPLPRRAELSDAAVVSRSWGMAFATLISRITGFLRIVLLAAILGAALSSAFTVAYQLPNMIAALVLEATFTAIFVPVLARAERDDPDHGSGFVRRLVTLATTLLLVTTVISVASAPLLVGLMLGNDPAVNRPLATALAYLLMPQVFFYGLSSVFMAILNNRNVFGPTAWAPVCNNVVAIITLLLYLAVPGQLSINPVEMGNPKLLVLGIGITMGTVTQVAVLLVAIRRQRISLRPLWGIDDRLKKFGTMATAMMLYVLISQGGLIVGNEIASHAAASGPAIYSYAWLLLQLPFGMIGVTVLTVVMPRLSRNAAANDNPAVLADFSLATRLTMVTLIPIVAFMTVSGPAMGSALFAYGNFGATDAGYLGMAISLSAFTLIPYSMVLLELRVFYAREQPWIPIVLIVVITVVKIVGSLIAPHLTDDRELVAGYLGLANGLGFLAGATVGYILLRSALRPPHGRMVELPVIRTILVTVCASLGAGLLAYLADKLLGLDRLTEHGGAAGSLLRLFLLGLIMLPVIAAVLVAAKVPDALAAVAFVRRRLGRGNPAAPPAVQVSSAVPDSARTVVPYPGHGNSSPVPRRTSASANGAANPESGTTGGLRKGFAVTDAPADQGSAHIPDTSGSGDDVALRAGAVVADGRYRLLVFHGGPPDLQFWHALDIPLDRQVALTFVDHDGVLPASMVQEILTRTSKLSHIEGPGLARILDVTRHGHGGLVVSEWIRGGSLAEVAATEPSAMGGARAIQSLASTAESAHRSGVALSIDHPGRIRVSIEGDVVLAFPGTLPSATPEDDIRGIGATLYALLVNRWPLPESGALSGMLPATKNSAGQPVEPRAVDGTIPFQISAAAARAVQEGGGIRSAPTLLNLLQQATTVADTTELLEPVDGSQHPETADAAQLEAVAKRRKALLIGVGVGGAVLLVALLVLASVLRGIFGDVGGGLDKQQLGLNSQHPTSSGAPTPGNVVKPVGVTVFSPGGGADSPETAGKAITGAAGDAWSTDIYTDPTPFPSFKSGVGLMLNLPQSTTVASVSLNLTSTGTAIQLRSAQTATPASLDATTVLTQPATMKPGTNTITISNAQPTSHLLIWISTLGTVDGKSKTDISNVVVKAAG</sequence>
<dbReference type="Gene3D" id="1.10.510.10">
    <property type="entry name" value="Transferase(Phosphotransferase) domain 1"/>
    <property type="match status" value="1"/>
</dbReference>
<feature type="transmembrane region" description="Helical" evidence="9">
    <location>
        <begin position="442"/>
        <end position="463"/>
    </location>
</feature>
<feature type="transmembrane region" description="Helical" evidence="9">
    <location>
        <begin position="258"/>
        <end position="276"/>
    </location>
</feature>
<feature type="transmembrane region" description="Helical" evidence="9">
    <location>
        <begin position="519"/>
        <end position="540"/>
    </location>
</feature>
<evidence type="ECO:0000256" key="3">
    <source>
        <dbReference type="ARBA" id="ARBA00022692"/>
    </source>
</evidence>
<feature type="compositionally biased region" description="Polar residues" evidence="8">
    <location>
        <begin position="587"/>
        <end position="602"/>
    </location>
</feature>
<gene>
    <name evidence="10" type="ORF">MAUB_33580</name>
</gene>
<feature type="transmembrane region" description="Helical" evidence="9">
    <location>
        <begin position="410"/>
        <end position="430"/>
    </location>
</feature>
<feature type="transmembrane region" description="Helical" evidence="9">
    <location>
        <begin position="921"/>
        <end position="944"/>
    </location>
</feature>
<dbReference type="InterPro" id="IPR004268">
    <property type="entry name" value="MurJ"/>
</dbReference>
<dbReference type="PANTHER" id="PTHR47019:SF1">
    <property type="entry name" value="LIPID II FLIPPASE MURJ"/>
    <property type="match status" value="1"/>
</dbReference>
<evidence type="ECO:0000256" key="2">
    <source>
        <dbReference type="ARBA" id="ARBA00022475"/>
    </source>
</evidence>
<protein>
    <recommendedName>
        <fullName evidence="12">Murein biosynthesis integral membrane protein MurJ</fullName>
    </recommendedName>
</protein>
<feature type="transmembrane region" description="Helical" evidence="9">
    <location>
        <begin position="475"/>
        <end position="499"/>
    </location>
</feature>
<dbReference type="CDD" id="cd13123">
    <property type="entry name" value="MATE_MurJ_like"/>
    <property type="match status" value="1"/>
</dbReference>
<keyword evidence="7 9" id="KW-0472">Membrane</keyword>
<evidence type="ECO:0000256" key="5">
    <source>
        <dbReference type="ARBA" id="ARBA00022984"/>
    </source>
</evidence>
<keyword evidence="11" id="KW-1185">Reference proteome</keyword>
<dbReference type="PANTHER" id="PTHR47019">
    <property type="entry name" value="LIPID II FLIPPASE MURJ"/>
    <property type="match status" value="1"/>
</dbReference>
<dbReference type="Proteomes" id="UP000465609">
    <property type="component" value="Chromosome"/>
</dbReference>
<feature type="transmembrane region" description="Helical" evidence="9">
    <location>
        <begin position="73"/>
        <end position="91"/>
    </location>
</feature>
<keyword evidence="5" id="KW-0573">Peptidoglycan synthesis</keyword>
<reference evidence="10 11" key="1">
    <citation type="journal article" date="2019" name="Emerg. Microbes Infect.">
        <title>Comprehensive subspecies identification of 175 nontuberculous mycobacteria species based on 7547 genomic profiles.</title>
        <authorList>
            <person name="Matsumoto Y."/>
            <person name="Kinjo T."/>
            <person name="Motooka D."/>
            <person name="Nabeya D."/>
            <person name="Jung N."/>
            <person name="Uechi K."/>
            <person name="Horii T."/>
            <person name="Iida T."/>
            <person name="Fujita J."/>
            <person name="Nakamura S."/>
        </authorList>
    </citation>
    <scope>NUCLEOTIDE SEQUENCE [LARGE SCALE GENOMIC DNA]</scope>
    <source>
        <strain evidence="10 11">JCM 15296</strain>
    </source>
</reference>
<keyword evidence="6 9" id="KW-1133">Transmembrane helix</keyword>
<proteinExistence type="predicted"/>
<evidence type="ECO:0000313" key="10">
    <source>
        <dbReference type="EMBL" id="BBX85485.1"/>
    </source>
</evidence>
<feature type="transmembrane region" description="Helical" evidence="9">
    <location>
        <begin position="181"/>
        <end position="200"/>
    </location>
</feature>
<name>A0ABM7IFH9_9MYCO</name>
<dbReference type="CDD" id="cd13973">
    <property type="entry name" value="PK_MviN-like"/>
    <property type="match status" value="1"/>
</dbReference>
<evidence type="ECO:0000256" key="4">
    <source>
        <dbReference type="ARBA" id="ARBA00022960"/>
    </source>
</evidence>
<feature type="transmembrane region" description="Helical" evidence="9">
    <location>
        <begin position="376"/>
        <end position="398"/>
    </location>
</feature>
<dbReference type="InterPro" id="IPR051050">
    <property type="entry name" value="Lipid_II_flippase_MurJ/MviN"/>
</dbReference>
<evidence type="ECO:0000256" key="7">
    <source>
        <dbReference type="ARBA" id="ARBA00023136"/>
    </source>
</evidence>
<comment type="subcellular location">
    <subcellularLocation>
        <location evidence="1">Cell membrane</location>
        <topology evidence="1">Multi-pass membrane protein</topology>
    </subcellularLocation>
</comment>
<feature type="transmembrane region" description="Helical" evidence="9">
    <location>
        <begin position="296"/>
        <end position="317"/>
    </location>
</feature>
<dbReference type="PRINTS" id="PR01806">
    <property type="entry name" value="VIRFACTRMVIN"/>
</dbReference>
<evidence type="ECO:0000256" key="8">
    <source>
        <dbReference type="SAM" id="MobiDB-lite"/>
    </source>
</evidence>
<feature type="transmembrane region" description="Helical" evidence="9">
    <location>
        <begin position="148"/>
        <end position="169"/>
    </location>
</feature>
<feature type="region of interest" description="Disordered" evidence="8">
    <location>
        <begin position="578"/>
        <end position="638"/>
    </location>
</feature>
<feature type="transmembrane region" description="Helical" evidence="9">
    <location>
        <begin position="45"/>
        <end position="67"/>
    </location>
</feature>
<keyword evidence="4" id="KW-0133">Cell shape</keyword>
<keyword evidence="3 9" id="KW-0812">Transmembrane</keyword>
<dbReference type="RefSeq" id="WP_163911379.1">
    <property type="nucleotide sequence ID" value="NZ_AP022577.1"/>
</dbReference>
<feature type="transmembrane region" description="Helical" evidence="9">
    <location>
        <begin position="216"/>
        <end position="238"/>
    </location>
</feature>
<dbReference type="EMBL" id="AP022577">
    <property type="protein sequence ID" value="BBX85485.1"/>
    <property type="molecule type" value="Genomic_DNA"/>
</dbReference>
<evidence type="ECO:0008006" key="12">
    <source>
        <dbReference type="Google" id="ProtNLM"/>
    </source>
</evidence>
<evidence type="ECO:0000313" key="11">
    <source>
        <dbReference type="Proteomes" id="UP000465609"/>
    </source>
</evidence>
<keyword evidence="2" id="KW-1003">Cell membrane</keyword>
<evidence type="ECO:0000256" key="9">
    <source>
        <dbReference type="SAM" id="Phobius"/>
    </source>
</evidence>
<accession>A0ABM7IFH9</accession>
<evidence type="ECO:0000256" key="6">
    <source>
        <dbReference type="ARBA" id="ARBA00022989"/>
    </source>
</evidence>
<dbReference type="Gene3D" id="3.30.200.20">
    <property type="entry name" value="Phosphorylase Kinase, domain 1"/>
    <property type="match status" value="1"/>
</dbReference>
<dbReference type="NCBIfam" id="TIGR01695">
    <property type="entry name" value="murJ_mviN"/>
    <property type="match status" value="1"/>
</dbReference>
<dbReference type="Pfam" id="PF03023">
    <property type="entry name" value="MurJ"/>
    <property type="match status" value="1"/>
</dbReference>
<organism evidence="10 11">
    <name type="scientific">Mycolicibacterium aubagnense</name>
    <dbReference type="NCBI Taxonomy" id="319707"/>
    <lineage>
        <taxon>Bacteria</taxon>
        <taxon>Bacillati</taxon>
        <taxon>Actinomycetota</taxon>
        <taxon>Actinomycetes</taxon>
        <taxon>Mycobacteriales</taxon>
        <taxon>Mycobacteriaceae</taxon>
        <taxon>Mycolicibacterium</taxon>
    </lineage>
</organism>
<feature type="transmembrane region" description="Helical" evidence="9">
    <location>
        <begin position="111"/>
        <end position="136"/>
    </location>
</feature>
<evidence type="ECO:0000256" key="1">
    <source>
        <dbReference type="ARBA" id="ARBA00004651"/>
    </source>
</evidence>